<keyword evidence="4" id="KW-1185">Reference proteome</keyword>
<proteinExistence type="predicted"/>
<dbReference type="VEuPathDB" id="PlasmoDB:PRCDC_0615600"/>
<feature type="coiled-coil region" evidence="1">
    <location>
        <begin position="66"/>
        <end position="143"/>
    </location>
</feature>
<dbReference type="EMBL" id="HG810767">
    <property type="protein sequence ID" value="CDO63358.1"/>
    <property type="molecule type" value="Genomic_DNA"/>
</dbReference>
<name>A0A060RUU8_PLARE</name>
<evidence type="ECO:0000256" key="2">
    <source>
        <dbReference type="SAM" id="MobiDB-lite"/>
    </source>
</evidence>
<evidence type="ECO:0000256" key="1">
    <source>
        <dbReference type="SAM" id="Coils"/>
    </source>
</evidence>
<evidence type="ECO:0000313" key="4">
    <source>
        <dbReference type="Proteomes" id="UP000027581"/>
    </source>
</evidence>
<dbReference type="VEuPathDB" id="PlasmoDB:PRG01_0616600"/>
<evidence type="ECO:0000313" key="3">
    <source>
        <dbReference type="EMBL" id="CDO63358.1"/>
    </source>
</evidence>
<protein>
    <submittedName>
        <fullName evidence="3">Uncharacterized protein</fullName>
    </submittedName>
</protein>
<dbReference type="PhylomeDB" id="A0A060RUU8"/>
<reference evidence="3" key="2">
    <citation type="submission" date="2014-05" db="EMBL/GenBank/DDBJ databases">
        <title>The genome sequences of chimpanzee malaria parasites reveal the path to human adaptation.</title>
        <authorList>
            <person name="Otto T.D."/>
            <person name="Rayner J.C."/>
            <person name="Boehme U."/>
            <person name="Pain A."/>
            <person name="Spottiswoode N."/>
            <person name="Sanders M."/>
            <person name="Quail M."/>
            <person name="Ollomo B."/>
            <person name="Renaud F."/>
            <person name="Thomas A.W."/>
            <person name="Prugnolle F."/>
            <person name="Conway D.J."/>
            <person name="Newbold C."/>
            <person name="Berriman M."/>
        </authorList>
    </citation>
    <scope>NUCLEOTIDE SEQUENCE [LARGE SCALE GENOMIC DNA]</scope>
    <source>
        <strain evidence="3">CDC</strain>
    </source>
</reference>
<accession>A0A060RUU8</accession>
<sequence>MFSKRKIIKKNIKKSFDDNDEEEQIDKPNAHTNYKNEKEFIDTHDDIYQLKFKETNEDNNVTFSASQNVKNNYLNMKEIKEKEEEKKNVQNGQNEFGLTCTFIQSNDEKKKEEKIIKKKSNKMSCIERKKNEEEKRVNKMNTSFHIYSEDDNDSYITLKKKKKKKSSSVKMYKEEKNNEIDNIHNNNYNNSDNIFKENKSSDNETFNNAYNNLSIYNCTQGEKHIYNKDHMKIKKDKNLSYNNHNIKKNEIYLSEDNHTNYGDHTSDNDEESYNKDIIYDDTKFYVNDSSSYKLKQRNISSYEVGNDYSNNDNENVVNLGSDNSGVVSKGLKDKKQIFNDSEDVFIIDDKSDNYQSININLEDEYDDKDNDEEKKLIERIKLKKNILRKKKEINNINYNNNDNNLFLDDDYDDNFFFPMEKKNFFFEIKKNKNVTYEDDLDVDDMYNYETINEMKNRILIKKNRNEEIKNLYEERNIEENVVDTNDLNIDNNYEDYDLYEDEKINQIVDNKMLVELKKQNDFLYDSKKKKKKEEQQQDKRERERDKDLYFKEDNINAYIKSNNNESKEEEHVKNKEYSDDDLFSLSREKDKELYSLDNNNYYNDKNKLLFEKIQNAYKNKGVCNLEIIKMYEHIQNLFSEYKNKIQESNEIKELENSNQVEYNKYEIICKKGKKEIIICRVFLQFLQILINLICEKYEQVEDALNGLYKLESTFHLIYHNLKLYIYKEYYEKYKLTFINDYIFNSKYYKNLKEKKKKIQLQYLIDNNIIQNNGLNDNVTQINEYNILNEICDVKNMNNSEFYYMFDGFSSNYSTDTLSSTSLLLENDLNGDNINFIQRKENKDILKSDALKSDALKSDALKSDALKSDALKNDALKSDISKNNISKKNLDKQKYFQTLKMKDLKKKFLFSINNIFKNVNMYFFNFKNVIKYFGLLKLYNYHFYVNNKCSSYFDDVLFFFVKCELLYWDPLYQFFMSKKKKKKILNYFDEDINSSSIVKKIESNKNTLNILDSNKMDNNDKHFNIDQDNKNFFSLYSSSPSPSLQYDNDKKHIYNNTNERTIEYDMDMSGSSSSSNFSLSHTSSCNEDNLNNENILDREEENVKKISSNIFKNKLFKKKKYKLRKTFFHNPSIKSFEWYRFMDELILIYDNIQEEKDILKKLYEHIFNKKIYELINVWNPLSLKQSFHLSRIINDFILYNDNINELRDKIKDKIQTYITTFLQCYKNITSQKKKNLFLMRCLKFLKSMKNILQLLCNEELYDIVKNVFNNYVLPNCDDGNKLHNLIVLKIIQVIHSLDNIPKQDSFFHKTTEIMSKISDCLKTGYFDMLKVENGCMIK</sequence>
<reference evidence="3" key="1">
    <citation type="submission" date="2014-01" db="EMBL/GenBank/DDBJ databases">
        <authorList>
            <person name="Aslett M."/>
        </authorList>
    </citation>
    <scope>NUCLEOTIDE SEQUENCE</scope>
    <source>
        <strain evidence="3">CDC</strain>
    </source>
</reference>
<gene>
    <name evidence="3" type="ORF">PRCDC_0615600</name>
</gene>
<dbReference type="Proteomes" id="UP000027581">
    <property type="component" value="Unassembled WGS sequence"/>
</dbReference>
<organism evidence="3 4">
    <name type="scientific">Plasmodium reichenowi</name>
    <dbReference type="NCBI Taxonomy" id="5854"/>
    <lineage>
        <taxon>Eukaryota</taxon>
        <taxon>Sar</taxon>
        <taxon>Alveolata</taxon>
        <taxon>Apicomplexa</taxon>
        <taxon>Aconoidasida</taxon>
        <taxon>Haemosporida</taxon>
        <taxon>Plasmodiidae</taxon>
        <taxon>Plasmodium</taxon>
        <taxon>Plasmodium (Laverania)</taxon>
    </lineage>
</organism>
<keyword evidence="1" id="KW-0175">Coiled coil</keyword>
<feature type="region of interest" description="Disordered" evidence="2">
    <location>
        <begin position="527"/>
        <end position="546"/>
    </location>
</feature>